<dbReference type="AlphaFoldDB" id="F5XYR3"/>
<dbReference type="InterPro" id="IPR013762">
    <property type="entry name" value="Integrase-like_cat_sf"/>
</dbReference>
<dbReference type="KEGG" id="rta:Rta_33175"/>
<evidence type="ECO:0000259" key="3">
    <source>
        <dbReference type="Pfam" id="PF00589"/>
    </source>
</evidence>
<feature type="domain" description="Tyr recombinase" evidence="3">
    <location>
        <begin position="24"/>
        <end position="111"/>
    </location>
</feature>
<dbReference type="InterPro" id="IPR011010">
    <property type="entry name" value="DNA_brk_join_enz"/>
</dbReference>
<organism evidence="4 5">
    <name type="scientific">Ramlibacter tataouinensis (strain ATCC BAA-407 / DSM 14655 / LMG 21543 / TTB310)</name>
    <dbReference type="NCBI Taxonomy" id="365046"/>
    <lineage>
        <taxon>Bacteria</taxon>
        <taxon>Pseudomonadati</taxon>
        <taxon>Pseudomonadota</taxon>
        <taxon>Betaproteobacteria</taxon>
        <taxon>Burkholderiales</taxon>
        <taxon>Comamonadaceae</taxon>
        <taxon>Ramlibacter</taxon>
    </lineage>
</organism>
<dbReference type="Pfam" id="PF00589">
    <property type="entry name" value="Phage_integrase"/>
    <property type="match status" value="1"/>
</dbReference>
<dbReference type="EMBL" id="CP000245">
    <property type="protein sequence ID" value="AEG94430.1"/>
    <property type="molecule type" value="Genomic_DNA"/>
</dbReference>
<keyword evidence="5" id="KW-1185">Reference proteome</keyword>
<evidence type="ECO:0000256" key="2">
    <source>
        <dbReference type="SAM" id="MobiDB-lite"/>
    </source>
</evidence>
<proteinExistence type="predicted"/>
<feature type="region of interest" description="Disordered" evidence="2">
    <location>
        <begin position="119"/>
        <end position="158"/>
    </location>
</feature>
<dbReference type="HOGENOM" id="CLU_1667966_0_0_4"/>
<dbReference type="Gene3D" id="1.10.443.10">
    <property type="entry name" value="Intergrase catalytic core"/>
    <property type="match status" value="1"/>
</dbReference>
<accession>F5XYR3</accession>
<evidence type="ECO:0000313" key="5">
    <source>
        <dbReference type="Proteomes" id="UP000008385"/>
    </source>
</evidence>
<name>F5XYR3_RAMTT</name>
<keyword evidence="1" id="KW-0233">DNA recombination</keyword>
<dbReference type="GO" id="GO:0003677">
    <property type="term" value="F:DNA binding"/>
    <property type="evidence" value="ECO:0007669"/>
    <property type="project" value="InterPro"/>
</dbReference>
<dbReference type="eggNOG" id="COG0582">
    <property type="taxonomic scope" value="Bacteria"/>
</dbReference>
<gene>
    <name evidence="4" type="ordered locus">Rta_33175</name>
</gene>
<dbReference type="GO" id="GO:0015074">
    <property type="term" value="P:DNA integration"/>
    <property type="evidence" value="ECO:0007669"/>
    <property type="project" value="InterPro"/>
</dbReference>
<evidence type="ECO:0000313" key="4">
    <source>
        <dbReference type="EMBL" id="AEG94430.1"/>
    </source>
</evidence>
<dbReference type="Proteomes" id="UP000008385">
    <property type="component" value="Chromosome"/>
</dbReference>
<evidence type="ECO:0000256" key="1">
    <source>
        <dbReference type="ARBA" id="ARBA00023172"/>
    </source>
</evidence>
<reference evidence="4 5" key="2">
    <citation type="journal article" date="2011" name="PLoS ONE">
        <title>The Cyst-Dividing Bacterium Ramlibacter tataouinensis TTB310 Genome Reveals a Well-Stocked Toolbox for Adaptation to a Desert Environment.</title>
        <authorList>
            <person name="De Luca G."/>
            <person name="Barakat M."/>
            <person name="Ortet P."/>
            <person name="Fochesato S."/>
            <person name="Jourlin-Castelli C."/>
            <person name="Ansaldi M."/>
            <person name="Py B."/>
            <person name="Fichant G."/>
            <person name="Coutinho P.M."/>
            <person name="Voulhoux R."/>
            <person name="Bastien O."/>
            <person name="Marechal E."/>
            <person name="Henrissat B."/>
            <person name="Quentin Y."/>
            <person name="Noirot P."/>
            <person name="Filloux A."/>
            <person name="Mejean V."/>
            <person name="Dubow M.S."/>
            <person name="Barras F."/>
            <person name="Barbe V."/>
            <person name="Weissenbach J."/>
            <person name="Mihalcescu I."/>
            <person name="Vermeglio A."/>
            <person name="Achouak W."/>
            <person name="Heulin T."/>
        </authorList>
    </citation>
    <scope>NUCLEOTIDE SEQUENCE [LARGE SCALE GENOMIC DNA]</scope>
    <source>
        <strain evidence="5">ATCC BAA-407 / DSM 14655 / LMG 21543 / TTB310</strain>
    </source>
</reference>
<dbReference type="GO" id="GO:0006310">
    <property type="term" value="P:DNA recombination"/>
    <property type="evidence" value="ECO:0007669"/>
    <property type="project" value="UniProtKB-KW"/>
</dbReference>
<protein>
    <recommendedName>
        <fullName evidence="3">Tyr recombinase domain-containing protein</fullName>
    </recommendedName>
</protein>
<reference evidence="5" key="1">
    <citation type="submission" date="2006-01" db="EMBL/GenBank/DDBJ databases">
        <title>Genome of the cyst-dividing bacterium Ramlibacter tataouinensis.</title>
        <authorList>
            <person name="Barakat M."/>
            <person name="Ortet P."/>
            <person name="De Luca G."/>
            <person name="Jourlin-Castelli C."/>
            <person name="Ansaldi M."/>
            <person name="Py B."/>
            <person name="Fichant G."/>
            <person name="Coutinho P."/>
            <person name="Voulhoux R."/>
            <person name="Bastien O."/>
            <person name="Roy S."/>
            <person name="Marechal E."/>
            <person name="Henrissat B."/>
            <person name="Quentin Y."/>
            <person name="Noirot P."/>
            <person name="Filloux A."/>
            <person name="Mejean V."/>
            <person name="DuBow M."/>
            <person name="Barras F."/>
            <person name="Heulin T."/>
        </authorList>
    </citation>
    <scope>NUCLEOTIDE SEQUENCE [LARGE SCALE GENOMIC DNA]</scope>
    <source>
        <strain evidence="5">ATCC BAA-407 / DSM 14655 / LMG 21543 / TTB310</strain>
    </source>
</reference>
<dbReference type="SUPFAM" id="SSF56349">
    <property type="entry name" value="DNA breaking-rejoining enzymes"/>
    <property type="match status" value="1"/>
</dbReference>
<dbReference type="InterPro" id="IPR002104">
    <property type="entry name" value="Integrase_catalytic"/>
</dbReference>
<dbReference type="STRING" id="365046.Rta_33175"/>
<sequence>MLALMLYLNDVAWNIVQKQRDKHKEFAFVWRRERIKNLKLDPAMEYRRIETMNNTARQNARRAVGLQSVRIHDLRHTFGQRLRQAGVPKEDRTSLLGHAVEDMPEHYATATVEQPIKAANPCGRNARPNDPAAGGKRLGRKGHAESHARKMGLRPCET</sequence>